<comment type="catalytic activity">
    <reaction evidence="10">
        <text>gamma-L-glutamyl-L-cysteine + glycine + ATP = glutathione + ADP + phosphate + H(+)</text>
        <dbReference type="Rhea" id="RHEA:13557"/>
        <dbReference type="ChEBI" id="CHEBI:15378"/>
        <dbReference type="ChEBI" id="CHEBI:30616"/>
        <dbReference type="ChEBI" id="CHEBI:43474"/>
        <dbReference type="ChEBI" id="CHEBI:57305"/>
        <dbReference type="ChEBI" id="CHEBI:57925"/>
        <dbReference type="ChEBI" id="CHEBI:58173"/>
        <dbReference type="ChEBI" id="CHEBI:456216"/>
        <dbReference type="EC" id="6.3.2.3"/>
    </reaction>
</comment>
<feature type="binding site" evidence="11">
    <location>
        <position position="483"/>
    </location>
    <ligand>
        <name>ATP</name>
        <dbReference type="ChEBI" id="CHEBI:30616"/>
    </ligand>
</feature>
<proteinExistence type="inferred from homology"/>
<keyword evidence="6 10" id="KW-0479">Metal-binding</keyword>
<dbReference type="InterPro" id="IPR005615">
    <property type="entry name" value="Glutathione_synthase"/>
</dbReference>
<feature type="binding site" evidence="11">
    <location>
        <position position="333"/>
    </location>
    <ligand>
        <name>ATP</name>
        <dbReference type="ChEBI" id="CHEBI:30616"/>
    </ligand>
</feature>
<comment type="subunit">
    <text evidence="3">Homodimer.</text>
</comment>
<dbReference type="Proteomes" id="UP001203297">
    <property type="component" value="Unassembled WGS sequence"/>
</dbReference>
<feature type="binding site" evidence="13">
    <location>
        <begin position="160"/>
        <end position="163"/>
    </location>
    <ligand>
        <name>substrate</name>
    </ligand>
</feature>
<dbReference type="Pfam" id="PF03917">
    <property type="entry name" value="GSH_synth_ATP"/>
    <property type="match status" value="1"/>
</dbReference>
<name>A0AAD4M3B0_9AGAM</name>
<feature type="binding site" evidence="11">
    <location>
        <position position="400"/>
    </location>
    <ligand>
        <name>ATP</name>
        <dbReference type="ChEBI" id="CHEBI:30616"/>
    </ligand>
</feature>
<evidence type="ECO:0000256" key="8">
    <source>
        <dbReference type="ARBA" id="ARBA00022840"/>
    </source>
</evidence>
<dbReference type="InterPro" id="IPR037013">
    <property type="entry name" value="GSH-S_sub-bd_sf"/>
</dbReference>
<dbReference type="FunFam" id="3.40.50.1760:FF:000001">
    <property type="entry name" value="Glutathione synthetase"/>
    <property type="match status" value="1"/>
</dbReference>
<feature type="binding site" evidence="13">
    <location>
        <begin position="486"/>
        <end position="487"/>
    </location>
    <ligand>
        <name>substrate</name>
    </ligand>
</feature>
<dbReference type="PANTHER" id="PTHR11130">
    <property type="entry name" value="GLUTATHIONE SYNTHETASE"/>
    <property type="match status" value="1"/>
</dbReference>
<feature type="binding site" evidence="13">
    <location>
        <begin position="231"/>
        <end position="233"/>
    </location>
    <ligand>
        <name>substrate</name>
    </ligand>
</feature>
<evidence type="ECO:0000313" key="16">
    <source>
        <dbReference type="Proteomes" id="UP001203297"/>
    </source>
</evidence>
<dbReference type="GO" id="GO:0000287">
    <property type="term" value="F:magnesium ion binding"/>
    <property type="evidence" value="ECO:0007669"/>
    <property type="project" value="UniProtKB-UniRule"/>
</dbReference>
<protein>
    <recommendedName>
        <fullName evidence="10">Glutathione synthetase</fullName>
        <shortName evidence="10">GSH-S</shortName>
        <ecNumber evidence="10">6.3.2.3</ecNumber>
    </recommendedName>
</protein>
<evidence type="ECO:0000256" key="1">
    <source>
        <dbReference type="ARBA" id="ARBA00004965"/>
    </source>
</evidence>
<feature type="binding site" evidence="11">
    <location>
        <position position="450"/>
    </location>
    <ligand>
        <name>substrate</name>
    </ligand>
</feature>
<evidence type="ECO:0000313" key="15">
    <source>
        <dbReference type="EMBL" id="KAI0298077.1"/>
    </source>
</evidence>
<evidence type="ECO:0000256" key="5">
    <source>
        <dbReference type="ARBA" id="ARBA00022684"/>
    </source>
</evidence>
<dbReference type="PANTHER" id="PTHR11130:SF0">
    <property type="entry name" value="GLUTATHIONE SYNTHETASE"/>
    <property type="match status" value="1"/>
</dbReference>
<keyword evidence="16" id="KW-1185">Reference proteome</keyword>
<dbReference type="Gene3D" id="3.40.50.1760">
    <property type="entry name" value="Glutathione synthase, substrate-binding domain superfamily, eukaryotic"/>
    <property type="match status" value="1"/>
</dbReference>
<comment type="similarity">
    <text evidence="2 10">Belongs to the eukaryotic GSH synthase family.</text>
</comment>
<evidence type="ECO:0000256" key="7">
    <source>
        <dbReference type="ARBA" id="ARBA00022741"/>
    </source>
</evidence>
<feature type="binding site" evidence="12">
    <location>
        <position position="156"/>
    </location>
    <ligand>
        <name>Mg(2+)</name>
        <dbReference type="ChEBI" id="CHEBI:18420"/>
    </ligand>
</feature>
<dbReference type="EMBL" id="WTXG01000030">
    <property type="protein sequence ID" value="KAI0298077.1"/>
    <property type="molecule type" value="Genomic_DNA"/>
</dbReference>
<dbReference type="Gene3D" id="3.30.470.20">
    <property type="entry name" value="ATP-grasp fold, B domain"/>
    <property type="match status" value="1"/>
</dbReference>
<dbReference type="Gene3D" id="3.30.1490.80">
    <property type="match status" value="1"/>
</dbReference>
<gene>
    <name evidence="15" type="ORF">B0F90DRAFT_823994</name>
</gene>
<dbReference type="Gene3D" id="3.30.1490.50">
    <property type="match status" value="1"/>
</dbReference>
<feature type="binding site" evidence="11">
    <location>
        <position position="475"/>
    </location>
    <ligand>
        <name>substrate</name>
    </ligand>
</feature>
<dbReference type="Pfam" id="PF03199">
    <property type="entry name" value="GSH_synthase"/>
    <property type="match status" value="1"/>
</dbReference>
<reference evidence="15" key="1">
    <citation type="journal article" date="2022" name="New Phytol.">
        <title>Evolutionary transition to the ectomycorrhizal habit in the genomes of a hyperdiverse lineage of mushroom-forming fungi.</title>
        <authorList>
            <person name="Looney B."/>
            <person name="Miyauchi S."/>
            <person name="Morin E."/>
            <person name="Drula E."/>
            <person name="Courty P.E."/>
            <person name="Kohler A."/>
            <person name="Kuo A."/>
            <person name="LaButti K."/>
            <person name="Pangilinan J."/>
            <person name="Lipzen A."/>
            <person name="Riley R."/>
            <person name="Andreopoulos W."/>
            <person name="He G."/>
            <person name="Johnson J."/>
            <person name="Nolan M."/>
            <person name="Tritt A."/>
            <person name="Barry K.W."/>
            <person name="Grigoriev I.V."/>
            <person name="Nagy L.G."/>
            <person name="Hibbett D."/>
            <person name="Henrissat B."/>
            <person name="Matheny P.B."/>
            <person name="Labbe J."/>
            <person name="Martin F.M."/>
        </authorList>
    </citation>
    <scope>NUCLEOTIDE SEQUENCE</scope>
    <source>
        <strain evidence="15">BPL690</strain>
    </source>
</reference>
<dbReference type="InterPro" id="IPR016185">
    <property type="entry name" value="PreATP-grasp_dom_sf"/>
</dbReference>
<dbReference type="SUPFAM" id="SSF52440">
    <property type="entry name" value="PreATP-grasp domain"/>
    <property type="match status" value="1"/>
</dbReference>
<evidence type="ECO:0000259" key="14">
    <source>
        <dbReference type="Pfam" id="PF03199"/>
    </source>
</evidence>
<dbReference type="EC" id="6.3.2.3" evidence="10"/>
<feature type="domain" description="Glutathione synthase substrate-binding" evidence="14">
    <location>
        <begin position="222"/>
        <end position="330"/>
    </location>
</feature>
<keyword evidence="8 10" id="KW-0067">ATP-binding</keyword>
<sequence>MSTMSTFTSWPPDLTLEQLDQLTLLATTYALSHSLLYLPPYSPEKQPPPAPESAIHAPFSLLPTPIPRQLFAQALSLQRAYNTLYARIALDTAFLDQVMGSGGISDIDDFTGALWSAWKRLRDEGVPPPLHLGLFRSDYLLHQPTTNDPVSLKQVEFNTISASFGALSQQVAGMHRYLVESTEYFGISPLLASDNLPLNDTVKGLAEGLEEAHRAYGISNAHVLFVVQPNERNIFDQRLLEYQLFQSHGIRVTRQTFAELGTTASISPSRALLVAPISSGLNGTPVEISVVYYRAGYTPVDYASPADYATRALLESSHAVQCPSLALQLAGGKKVQEVLTRPGVLERFLSPSEGAALVRNSWVRLWGLDKGDGAGADEAVREANELVIKPQREGGGNNIYRDKIPSFVAQLPQRERPAWVAMELIRPPREVGAHLLRSGSERVHTRVVSELGVFGWALFGEGRELKEEQAGWLVRTKAEDVDEGGVAVGFSVLDSVLLVE</sequence>
<feature type="binding site" evidence="11">
    <location>
        <position position="156"/>
    </location>
    <ligand>
        <name>ATP</name>
        <dbReference type="ChEBI" id="CHEBI:30616"/>
    </ligand>
</feature>
<accession>A0AAD4M3B0</accession>
<feature type="binding site" evidence="12">
    <location>
        <position position="158"/>
    </location>
    <ligand>
        <name>Mg(2+)</name>
        <dbReference type="ChEBI" id="CHEBI:18420"/>
    </ligand>
</feature>
<evidence type="ECO:0000256" key="10">
    <source>
        <dbReference type="PIRNR" id="PIRNR001558"/>
    </source>
</evidence>
<dbReference type="GO" id="GO:0043295">
    <property type="term" value="F:glutathione binding"/>
    <property type="evidence" value="ECO:0007669"/>
    <property type="project" value="UniProtKB-UniRule"/>
</dbReference>
<dbReference type="Gene3D" id="1.10.1080.10">
    <property type="entry name" value="Glutathione Synthetase, Chain A, domain 3"/>
    <property type="match status" value="1"/>
</dbReference>
<evidence type="ECO:0000256" key="2">
    <source>
        <dbReference type="ARBA" id="ARBA00010385"/>
    </source>
</evidence>
<organism evidence="15 16">
    <name type="scientific">Multifurca ochricompacta</name>
    <dbReference type="NCBI Taxonomy" id="376703"/>
    <lineage>
        <taxon>Eukaryota</taxon>
        <taxon>Fungi</taxon>
        <taxon>Dikarya</taxon>
        <taxon>Basidiomycota</taxon>
        <taxon>Agaricomycotina</taxon>
        <taxon>Agaricomycetes</taxon>
        <taxon>Russulales</taxon>
        <taxon>Russulaceae</taxon>
        <taxon>Multifurca</taxon>
    </lineage>
</organism>
<feature type="binding site" evidence="11">
    <location>
        <begin position="422"/>
        <end position="425"/>
    </location>
    <ligand>
        <name>ATP</name>
        <dbReference type="ChEBI" id="CHEBI:30616"/>
    </ligand>
</feature>
<keyword evidence="9 10" id="KW-0460">Magnesium</keyword>
<feature type="binding site" evidence="12">
    <location>
        <position position="393"/>
    </location>
    <ligand>
        <name>Mg(2+)</name>
        <dbReference type="ChEBI" id="CHEBI:18420"/>
    </ligand>
</feature>
<keyword evidence="7 10" id="KW-0547">Nucleotide-binding</keyword>
<feature type="binding site" evidence="11">
    <location>
        <position position="237"/>
    </location>
    <ligand>
        <name>substrate</name>
    </ligand>
</feature>
<feature type="binding site" evidence="13">
    <location>
        <begin position="294"/>
        <end position="297"/>
    </location>
    <ligand>
        <name>substrate</name>
    </ligand>
</feature>
<evidence type="ECO:0000256" key="3">
    <source>
        <dbReference type="ARBA" id="ARBA00011738"/>
    </source>
</evidence>
<feature type="binding site" evidence="11">
    <location>
        <position position="477"/>
    </location>
    <ligand>
        <name>ATP</name>
        <dbReference type="ChEBI" id="CHEBI:30616"/>
    </ligand>
</feature>
<dbReference type="InterPro" id="IPR014042">
    <property type="entry name" value="Glutathione_synthase_a-hlx"/>
</dbReference>
<dbReference type="AlphaFoldDB" id="A0AAD4M3B0"/>
<evidence type="ECO:0000256" key="9">
    <source>
        <dbReference type="ARBA" id="ARBA00022842"/>
    </source>
</evidence>
<comment type="caution">
    <text evidence="15">The sequence shown here is derived from an EMBL/GenBank/DDBJ whole genome shotgun (WGS) entry which is preliminary data.</text>
</comment>
<dbReference type="InterPro" id="IPR014709">
    <property type="entry name" value="Glutathione_synthase_C_euk"/>
</dbReference>
<dbReference type="InterPro" id="IPR014049">
    <property type="entry name" value="Glutathione_synthase_N_euk"/>
</dbReference>
<dbReference type="GO" id="GO:0004363">
    <property type="term" value="F:glutathione synthase activity"/>
    <property type="evidence" value="ECO:0007669"/>
    <property type="project" value="UniProtKB-UniRule"/>
</dbReference>
<feature type="binding site" evidence="11">
    <location>
        <position position="136"/>
    </location>
    <ligand>
        <name>substrate</name>
    </ligand>
</feature>
<dbReference type="SUPFAM" id="SSF56059">
    <property type="entry name" value="Glutathione synthetase ATP-binding domain-like"/>
    <property type="match status" value="1"/>
</dbReference>
<feature type="binding site" evidence="11">
    <location>
        <begin position="389"/>
        <end position="398"/>
    </location>
    <ligand>
        <name>ATP</name>
        <dbReference type="ChEBI" id="CHEBI:30616"/>
    </ligand>
</feature>
<dbReference type="PIRSF" id="PIRSF001558">
    <property type="entry name" value="GSHase"/>
    <property type="match status" value="1"/>
</dbReference>
<dbReference type="InterPro" id="IPR004887">
    <property type="entry name" value="GSH_synth_subst-bd"/>
</dbReference>
<evidence type="ECO:0000256" key="6">
    <source>
        <dbReference type="ARBA" id="ARBA00022723"/>
    </source>
</evidence>
<comment type="cofactor">
    <cofactor evidence="10 12">
        <name>Mg(2+)</name>
        <dbReference type="ChEBI" id="CHEBI:18420"/>
    </cofactor>
    <text evidence="10 12">Binds 1 Mg(2+) ion per subunit.</text>
</comment>
<dbReference type="GO" id="GO:0005829">
    <property type="term" value="C:cytosol"/>
    <property type="evidence" value="ECO:0007669"/>
    <property type="project" value="TreeGrafter"/>
</dbReference>
<keyword evidence="5 10" id="KW-0317">Glutathione biosynthesis</keyword>
<evidence type="ECO:0000256" key="13">
    <source>
        <dbReference type="PIRSR" id="PIRSR001558-3"/>
    </source>
</evidence>
<keyword evidence="4 10" id="KW-0436">Ligase</keyword>
<dbReference type="NCBIfam" id="TIGR01986">
    <property type="entry name" value="glut_syn_euk"/>
    <property type="match status" value="1"/>
</dbReference>
<evidence type="ECO:0000256" key="4">
    <source>
        <dbReference type="ARBA" id="ARBA00022598"/>
    </source>
</evidence>
<dbReference type="GO" id="GO:0005524">
    <property type="term" value="F:ATP binding"/>
    <property type="evidence" value="ECO:0007669"/>
    <property type="project" value="UniProtKB-UniRule"/>
</dbReference>
<comment type="pathway">
    <text evidence="1 10">Sulfur metabolism; glutathione biosynthesis; glutathione from L-cysteine and L-glutamate: step 2/2.</text>
</comment>
<evidence type="ECO:0000256" key="11">
    <source>
        <dbReference type="PIRSR" id="PIRSR001558-1"/>
    </source>
</evidence>
<evidence type="ECO:0000256" key="12">
    <source>
        <dbReference type="PIRSR" id="PIRSR001558-2"/>
    </source>
</evidence>